<keyword evidence="10" id="KW-0456">Lyase</keyword>
<feature type="domain" description="3-hydroxyacyl-CoA dehydrogenase C-terminal" evidence="13">
    <location>
        <begin position="518"/>
        <end position="597"/>
    </location>
</feature>
<dbReference type="EMBL" id="CP016782">
    <property type="protein sequence ID" value="ASY27586.1"/>
    <property type="molecule type" value="Genomic_DNA"/>
</dbReference>
<dbReference type="InterPro" id="IPR008927">
    <property type="entry name" value="6-PGluconate_DH-like_C_sf"/>
</dbReference>
<evidence type="ECO:0000256" key="2">
    <source>
        <dbReference type="ARBA" id="ARBA00005086"/>
    </source>
</evidence>
<comment type="similarity">
    <text evidence="3">In the central section; belongs to the 3-hydroxyacyl-CoA dehydrogenase family.</text>
</comment>
<dbReference type="Pfam" id="PF00378">
    <property type="entry name" value="ECH_1"/>
    <property type="match status" value="1"/>
</dbReference>
<dbReference type="Gene3D" id="3.40.50.720">
    <property type="entry name" value="NAD(P)-binding Rossmann-like Domain"/>
    <property type="match status" value="1"/>
</dbReference>
<evidence type="ECO:0000256" key="3">
    <source>
        <dbReference type="ARBA" id="ARBA00007005"/>
    </source>
</evidence>
<protein>
    <submittedName>
        <fullName evidence="15">Solute:Na+ symporter, SSS family</fullName>
    </submittedName>
</protein>
<organism evidence="15 16">
    <name type="scientific">Candidatus Planktophila limnetica</name>
    <dbReference type="NCBI Taxonomy" id="573600"/>
    <lineage>
        <taxon>Bacteria</taxon>
        <taxon>Bacillati</taxon>
        <taxon>Actinomycetota</taxon>
        <taxon>Actinomycetes</taxon>
        <taxon>Candidatus Nanopelagicales</taxon>
        <taxon>Candidatus Nanopelagicaceae</taxon>
        <taxon>Candidatus Planktophila</taxon>
    </lineage>
</organism>
<keyword evidence="5" id="KW-0276">Fatty acid metabolism</keyword>
<dbReference type="Gene3D" id="3.90.226.10">
    <property type="entry name" value="2-enoyl-CoA Hydratase, Chain A, domain 1"/>
    <property type="match status" value="1"/>
</dbReference>
<comment type="similarity">
    <text evidence="4">Belongs to the 3-hydroxyacyl-CoA dehydrogenase family.</text>
</comment>
<dbReference type="GO" id="GO:0006635">
    <property type="term" value="P:fatty acid beta-oxidation"/>
    <property type="evidence" value="ECO:0007669"/>
    <property type="project" value="UniProtKB-UniPathway"/>
</dbReference>
<dbReference type="InterPro" id="IPR029045">
    <property type="entry name" value="ClpP/crotonase-like_dom_sf"/>
</dbReference>
<dbReference type="GO" id="GO:0070403">
    <property type="term" value="F:NAD+ binding"/>
    <property type="evidence" value="ECO:0007669"/>
    <property type="project" value="InterPro"/>
</dbReference>
<dbReference type="GO" id="GO:0016509">
    <property type="term" value="F:long-chain (3S)-3-hydroxyacyl-CoA dehydrogenase (NAD+) activity"/>
    <property type="evidence" value="ECO:0007669"/>
    <property type="project" value="TreeGrafter"/>
</dbReference>
<dbReference type="PANTHER" id="PTHR43612">
    <property type="entry name" value="TRIFUNCTIONAL ENZYME SUBUNIT ALPHA"/>
    <property type="match status" value="1"/>
</dbReference>
<evidence type="ECO:0000256" key="8">
    <source>
        <dbReference type="ARBA" id="ARBA00023027"/>
    </source>
</evidence>
<dbReference type="InterPro" id="IPR036291">
    <property type="entry name" value="NAD(P)-bd_dom_sf"/>
</dbReference>
<keyword evidence="9" id="KW-0443">Lipid metabolism</keyword>
<dbReference type="UniPathway" id="UPA00659"/>
<dbReference type="Pfam" id="PF00725">
    <property type="entry name" value="3HCDH"/>
    <property type="match status" value="1"/>
</dbReference>
<dbReference type="Proteomes" id="UP000217221">
    <property type="component" value="Chromosome"/>
</dbReference>
<keyword evidence="6" id="KW-0442">Lipid degradation</keyword>
<dbReference type="Pfam" id="PF02737">
    <property type="entry name" value="3HCDH_N"/>
    <property type="match status" value="1"/>
</dbReference>
<dbReference type="InterPro" id="IPR006176">
    <property type="entry name" value="3-OHacyl-CoA_DH_NAD-bd"/>
</dbReference>
<dbReference type="SUPFAM" id="SSF51735">
    <property type="entry name" value="NAD(P)-binding Rossmann-fold domains"/>
    <property type="match status" value="1"/>
</dbReference>
<dbReference type="InterPro" id="IPR001753">
    <property type="entry name" value="Enoyl-CoA_hydra/iso"/>
</dbReference>
<sequence>MSTSTDLTLPEGAPEEVITQALLRPIDLTPFGFKGTLALITLDNGLDHTRPNTFGAKSLAALNASISAAIATAPAAIAITGKPFIFAAGADLSALAFLSKREQSLAIGKLGHDVFRRLGEIEIPTFSFINGLALGGGLEVGLHCNYRTLSSTAFTGLPEVFLGLVPGWGGATLLPQLIGPEKAVQVIMLNALNNNTMMKAKDALTLGVVDAVYEPADFLEKSVAFAASVLSGATKIERKDFSNDPAWDSALATGRAAALKKYGGAEIAAPTRALKLIAESKTATRSSGFDAEDQALADLTMADPLRASLYAFNLIQKKRKKVEGAPKPALGRKVTKVGVVGAGLMASQLALLFVRNLKCPVVMTDIDQARADKGVAWVHAELAKLVEKRRMSKESADRLSALVSGSADQSVFAGCDFVIEAIFEELSLKQELFKKLENIVSPECVLATNTSSLSVQAMSQGLKNPERVVGFHFFNPVAIMPLLEVARTEHTDDATTATAVTVGKELKKTMVITKDAPGFVVNRLLTRFMGEITDAMDEGTPPEIADNAMRSIGFPMSPFELLGLVGPGVALHVSETLNKNLGPRYKISPTMQAMVKGGIRTFYIKDDKGAFVANPEAVALIVAGNKASTAEEVRSRALTALAEEARMMLDEGVVATPAEIDLCMLLGAGWPMHLGGILPYLDREGISEAVCAKRFHQPGIASLP</sequence>
<name>A0A249LF79_9ACTN</name>
<keyword evidence="8" id="KW-0520">NAD</keyword>
<evidence type="ECO:0000256" key="11">
    <source>
        <dbReference type="ARBA" id="ARBA00023268"/>
    </source>
</evidence>
<dbReference type="OrthoDB" id="5240528at2"/>
<evidence type="ECO:0000256" key="5">
    <source>
        <dbReference type="ARBA" id="ARBA00022832"/>
    </source>
</evidence>
<evidence type="ECO:0000256" key="9">
    <source>
        <dbReference type="ARBA" id="ARBA00023098"/>
    </source>
</evidence>
<evidence type="ECO:0000259" key="14">
    <source>
        <dbReference type="Pfam" id="PF02737"/>
    </source>
</evidence>
<dbReference type="InterPro" id="IPR013328">
    <property type="entry name" value="6PGD_dom2"/>
</dbReference>
<evidence type="ECO:0000256" key="10">
    <source>
        <dbReference type="ARBA" id="ARBA00023239"/>
    </source>
</evidence>
<proteinExistence type="inferred from homology"/>
<keyword evidence="16" id="KW-1185">Reference proteome</keyword>
<evidence type="ECO:0000259" key="13">
    <source>
        <dbReference type="Pfam" id="PF00725"/>
    </source>
</evidence>
<reference evidence="15 16" key="1">
    <citation type="submission" date="2016-07" db="EMBL/GenBank/DDBJ databases">
        <title>High microdiversification within the ubiquitous acI lineage of Actinobacteria.</title>
        <authorList>
            <person name="Neuenschwander S.M."/>
            <person name="Salcher M."/>
            <person name="Ghai R."/>
            <person name="Pernthaler J."/>
        </authorList>
    </citation>
    <scope>NUCLEOTIDE SEQUENCE [LARGE SCALE GENOMIC DNA]</scope>
    <source>
        <strain evidence="15">MMS-VB-114</strain>
    </source>
</reference>
<dbReference type="InterPro" id="IPR006108">
    <property type="entry name" value="3HC_DH_C"/>
</dbReference>
<comment type="catalytic activity">
    <reaction evidence="12">
        <text>a (3S)-3-hydroxyacyl-CoA + NAD(+) = a 3-oxoacyl-CoA + NADH + H(+)</text>
        <dbReference type="Rhea" id="RHEA:22432"/>
        <dbReference type="ChEBI" id="CHEBI:15378"/>
        <dbReference type="ChEBI" id="CHEBI:57318"/>
        <dbReference type="ChEBI" id="CHEBI:57540"/>
        <dbReference type="ChEBI" id="CHEBI:57945"/>
        <dbReference type="ChEBI" id="CHEBI:90726"/>
        <dbReference type="EC" id="1.1.1.35"/>
    </reaction>
</comment>
<keyword evidence="11" id="KW-0511">Multifunctional enzyme</keyword>
<comment type="pathway">
    <text evidence="2">Lipid metabolism; butanoate metabolism.</text>
</comment>
<dbReference type="CDD" id="cd06558">
    <property type="entry name" value="crotonase-like"/>
    <property type="match status" value="1"/>
</dbReference>
<evidence type="ECO:0000313" key="15">
    <source>
        <dbReference type="EMBL" id="ASY27586.1"/>
    </source>
</evidence>
<accession>A0A249LF79</accession>
<evidence type="ECO:0000256" key="4">
    <source>
        <dbReference type="ARBA" id="ARBA00009463"/>
    </source>
</evidence>
<dbReference type="SUPFAM" id="SSF48179">
    <property type="entry name" value="6-phosphogluconate dehydrogenase C-terminal domain-like"/>
    <property type="match status" value="2"/>
</dbReference>
<dbReference type="RefSeq" id="WP_095697883.1">
    <property type="nucleotide sequence ID" value="NZ_CP016782.1"/>
</dbReference>
<dbReference type="KEGG" id="plim:PHILAsVB114_02775"/>
<dbReference type="SUPFAM" id="SSF52096">
    <property type="entry name" value="ClpP/crotonase"/>
    <property type="match status" value="1"/>
</dbReference>
<evidence type="ECO:0000256" key="7">
    <source>
        <dbReference type="ARBA" id="ARBA00023002"/>
    </source>
</evidence>
<evidence type="ECO:0000313" key="16">
    <source>
        <dbReference type="Proteomes" id="UP000217221"/>
    </source>
</evidence>
<evidence type="ECO:0000256" key="12">
    <source>
        <dbReference type="ARBA" id="ARBA00049556"/>
    </source>
</evidence>
<dbReference type="FunFam" id="3.40.50.720:FF:000009">
    <property type="entry name" value="Fatty oxidation complex, alpha subunit"/>
    <property type="match status" value="1"/>
</dbReference>
<comment type="pathway">
    <text evidence="1">Lipid metabolism; fatty acid beta-oxidation.</text>
</comment>
<gene>
    <name evidence="15" type="ORF">PHILAsVB114_02775</name>
</gene>
<feature type="domain" description="3-hydroxyacyl-CoA dehydrogenase NAD binding" evidence="14">
    <location>
        <begin position="336"/>
        <end position="515"/>
    </location>
</feature>
<evidence type="ECO:0000256" key="1">
    <source>
        <dbReference type="ARBA" id="ARBA00005005"/>
    </source>
</evidence>
<evidence type="ECO:0000256" key="6">
    <source>
        <dbReference type="ARBA" id="ARBA00022963"/>
    </source>
</evidence>
<dbReference type="InterPro" id="IPR050136">
    <property type="entry name" value="FA_oxidation_alpha_subunit"/>
</dbReference>
<dbReference type="PANTHER" id="PTHR43612:SF3">
    <property type="entry name" value="TRIFUNCTIONAL ENZYME SUBUNIT ALPHA, MITOCHONDRIAL"/>
    <property type="match status" value="1"/>
</dbReference>
<dbReference type="AlphaFoldDB" id="A0A249LF79"/>
<dbReference type="Gene3D" id="1.10.1040.10">
    <property type="entry name" value="N-(1-d-carboxylethyl)-l-norvaline Dehydrogenase, domain 2"/>
    <property type="match status" value="2"/>
</dbReference>
<keyword evidence="7" id="KW-0560">Oxidoreductase</keyword>
<dbReference type="GO" id="GO:0004300">
    <property type="term" value="F:enoyl-CoA hydratase activity"/>
    <property type="evidence" value="ECO:0007669"/>
    <property type="project" value="TreeGrafter"/>
</dbReference>